<dbReference type="PRINTS" id="PR00834">
    <property type="entry name" value="PROTEASES2C"/>
</dbReference>
<keyword evidence="1" id="KW-0645">Protease</keyword>
<dbReference type="eggNOG" id="COG0265">
    <property type="taxonomic scope" value="Bacteria"/>
</dbReference>
<evidence type="ECO:0000256" key="3">
    <source>
        <dbReference type="ARBA" id="ARBA00022825"/>
    </source>
</evidence>
<dbReference type="Gene3D" id="2.30.42.10">
    <property type="match status" value="1"/>
</dbReference>
<dbReference type="Pfam" id="PF17815">
    <property type="entry name" value="PDZ_3"/>
    <property type="match status" value="1"/>
</dbReference>
<feature type="domain" description="Protease Do-like PDZ" evidence="5">
    <location>
        <begin position="388"/>
        <end position="531"/>
    </location>
</feature>
<comment type="caution">
    <text evidence="6">The sequence shown here is derived from an EMBL/GenBank/DDBJ whole genome shotgun (WGS) entry which is preliminary data.</text>
</comment>
<protein>
    <recommendedName>
        <fullName evidence="5">Protease Do-like PDZ domain-containing protein</fullName>
    </recommendedName>
</protein>
<dbReference type="InterPro" id="IPR041517">
    <property type="entry name" value="DEGP_PDZ"/>
</dbReference>
<dbReference type="Proteomes" id="UP000009874">
    <property type="component" value="Unassembled WGS sequence"/>
</dbReference>
<dbReference type="InterPro" id="IPR046449">
    <property type="entry name" value="DEGP_PDZ_sf"/>
</dbReference>
<dbReference type="GO" id="GO:0004252">
    <property type="term" value="F:serine-type endopeptidase activity"/>
    <property type="evidence" value="ECO:0007669"/>
    <property type="project" value="InterPro"/>
</dbReference>
<dbReference type="PANTHER" id="PTHR45980">
    <property type="match status" value="1"/>
</dbReference>
<proteinExistence type="predicted"/>
<dbReference type="GO" id="GO:0006508">
    <property type="term" value="P:proteolysis"/>
    <property type="evidence" value="ECO:0007669"/>
    <property type="project" value="UniProtKB-KW"/>
</dbReference>
<dbReference type="PANTHER" id="PTHR45980:SF9">
    <property type="entry name" value="PROTEASE DO-LIKE 10, MITOCHONDRIAL-RELATED"/>
    <property type="match status" value="1"/>
</dbReference>
<dbReference type="PATRIC" id="fig|883126.3.peg.485"/>
<evidence type="ECO:0000313" key="6">
    <source>
        <dbReference type="EMBL" id="EKU84326.1"/>
    </source>
</evidence>
<dbReference type="SUPFAM" id="SSF50494">
    <property type="entry name" value="Trypsin-like serine proteases"/>
    <property type="match status" value="1"/>
</dbReference>
<keyword evidence="4" id="KW-0732">Signal</keyword>
<evidence type="ECO:0000256" key="4">
    <source>
        <dbReference type="SAM" id="SignalP"/>
    </source>
</evidence>
<feature type="signal peptide" evidence="4">
    <location>
        <begin position="1"/>
        <end position="22"/>
    </location>
</feature>
<dbReference type="Gene3D" id="3.20.190.20">
    <property type="match status" value="1"/>
</dbReference>
<evidence type="ECO:0000313" key="7">
    <source>
        <dbReference type="Proteomes" id="UP000009874"/>
    </source>
</evidence>
<accession>K9DM68</accession>
<dbReference type="InterPro" id="IPR043504">
    <property type="entry name" value="Peptidase_S1_PA_chymotrypsin"/>
</dbReference>
<gene>
    <name evidence="6" type="ORF">HMPREF9710_00485</name>
</gene>
<dbReference type="EMBL" id="AGZI01000007">
    <property type="protein sequence ID" value="EKU84326.1"/>
    <property type="molecule type" value="Genomic_DNA"/>
</dbReference>
<name>K9DM68_9BURK</name>
<dbReference type="HOGENOM" id="CLU_020120_10_0_4"/>
<keyword evidence="3" id="KW-0720">Serine protease</keyword>
<evidence type="ECO:0000256" key="1">
    <source>
        <dbReference type="ARBA" id="ARBA00022670"/>
    </source>
</evidence>
<reference evidence="6 7" key="1">
    <citation type="submission" date="2012-09" db="EMBL/GenBank/DDBJ databases">
        <title>The Genome Sequence of Massilia timonae CCUG 45783.</title>
        <authorList>
            <consortium name="The Broad Institute Genome Sequencing Platform"/>
            <person name="Earl A."/>
            <person name="Ward D."/>
            <person name="Feldgarden M."/>
            <person name="Gevers D."/>
            <person name="Huys G."/>
            <person name="Walker B."/>
            <person name="Young S.K."/>
            <person name="Zeng Q."/>
            <person name="Gargeya S."/>
            <person name="Fitzgerald M."/>
            <person name="Haas B."/>
            <person name="Abouelleil A."/>
            <person name="Alvarado L."/>
            <person name="Arachchi H.M."/>
            <person name="Berlin A.M."/>
            <person name="Chapman S.B."/>
            <person name="Goldberg J."/>
            <person name="Griggs A."/>
            <person name="Gujja S."/>
            <person name="Hansen M."/>
            <person name="Howarth C."/>
            <person name="Imamovic A."/>
            <person name="Larimer J."/>
            <person name="McCowen C."/>
            <person name="Montmayeur A."/>
            <person name="Murphy C."/>
            <person name="Neiman D."/>
            <person name="Pearson M."/>
            <person name="Priest M."/>
            <person name="Roberts A."/>
            <person name="Saif S."/>
            <person name="Shea T."/>
            <person name="Sisk P."/>
            <person name="Sykes S."/>
            <person name="Wortman J."/>
            <person name="Nusbaum C."/>
            <person name="Birren B."/>
        </authorList>
    </citation>
    <scope>NUCLEOTIDE SEQUENCE [LARGE SCALE GENOMIC DNA]</scope>
    <source>
        <strain evidence="6 7">CCUG 45783</strain>
    </source>
</reference>
<organism evidence="6 7">
    <name type="scientific">Massilia timonae CCUG 45783</name>
    <dbReference type="NCBI Taxonomy" id="883126"/>
    <lineage>
        <taxon>Bacteria</taxon>
        <taxon>Pseudomonadati</taxon>
        <taxon>Pseudomonadota</taxon>
        <taxon>Betaproteobacteria</taxon>
        <taxon>Burkholderiales</taxon>
        <taxon>Oxalobacteraceae</taxon>
        <taxon>Telluria group</taxon>
        <taxon>Massilia</taxon>
    </lineage>
</organism>
<evidence type="ECO:0000259" key="5">
    <source>
        <dbReference type="Pfam" id="PF17815"/>
    </source>
</evidence>
<dbReference type="STRING" id="47229.LO55_1146"/>
<dbReference type="Pfam" id="PF13365">
    <property type="entry name" value="Trypsin_2"/>
    <property type="match status" value="1"/>
</dbReference>
<dbReference type="RefSeq" id="WP_005663567.1">
    <property type="nucleotide sequence ID" value="NZ_JH992922.1"/>
</dbReference>
<keyword evidence="2" id="KW-0378">Hydrolase</keyword>
<dbReference type="InterPro" id="IPR036034">
    <property type="entry name" value="PDZ_sf"/>
</dbReference>
<evidence type="ECO:0000256" key="2">
    <source>
        <dbReference type="ARBA" id="ARBA00022801"/>
    </source>
</evidence>
<dbReference type="AlphaFoldDB" id="K9DM68"/>
<sequence length="539" mass="58031">MKTLPTLRLAALLLGACGAAHAQDTVPPEVQAMPAPAPAPTPATAPAVAPAVAPPAAKSAVPAPVLPAVENSVVKIFATIRRPEPYKPWTKAAPASVTGSGVIIEGKRILTNAHVVGYASQVEVQASQSGDKVAAKVIALARGIDLAVLELEDPSFFDKRPPVPRAPVLPDVRQQVFAYGYPVGGNSLSTTTGIVSRVEFVNYGAFSSGLRIQIDAPINPGNSGGPVVSGDRMVGLAFAGAANAQNIGYVIPNEEIELFLRDVADGRYDGKPLLHDSVQTLENPALRQFLKLDKSVEGAVVHRPYRVDASWPLKEWDVITHIGEHAVDNQGMVKLGSNLRVRFQYRIQQVAKNGKVLMTIIRGGKQMKVEVPATGPRPLLISDLDGGYPSYFIYGPITFSRATSEFMSFVAGSAPGMNAYAFNASPLVTQRGDSPTPEREELVVISAPFFPHKLVSGYNNRFGSVIESVNGEKVHSLRHLVELLRDLKDEQVVLRFDQRYGETMILPRQATLAATESILSDNGIRTQGSEDMMKVWERK</sequence>
<keyword evidence="7" id="KW-1185">Reference proteome</keyword>
<dbReference type="InterPro" id="IPR001940">
    <property type="entry name" value="Peptidase_S1C"/>
</dbReference>
<dbReference type="Gene3D" id="2.40.10.10">
    <property type="entry name" value="Trypsin-like serine proteases"/>
    <property type="match status" value="2"/>
</dbReference>
<dbReference type="InterPro" id="IPR009003">
    <property type="entry name" value="Peptidase_S1_PA"/>
</dbReference>
<feature type="chain" id="PRO_5003925902" description="Protease Do-like PDZ domain-containing protein" evidence="4">
    <location>
        <begin position="23"/>
        <end position="539"/>
    </location>
</feature>